<dbReference type="PANTHER" id="PTHR11937">
    <property type="entry name" value="ACTIN"/>
    <property type="match status" value="1"/>
</dbReference>
<dbReference type="Pfam" id="PF00022">
    <property type="entry name" value="Actin"/>
    <property type="match status" value="1"/>
</dbReference>
<evidence type="ECO:0000256" key="2">
    <source>
        <dbReference type="SAM" id="MobiDB-lite"/>
    </source>
</evidence>
<dbReference type="Gene3D" id="3.90.640.10">
    <property type="entry name" value="Actin, Chain A, domain 4"/>
    <property type="match status" value="1"/>
</dbReference>
<comment type="caution">
    <text evidence="3">The sequence shown here is derived from an EMBL/GenBank/DDBJ whole genome shotgun (WGS) entry which is preliminary data.</text>
</comment>
<gene>
    <name evidence="3" type="ORF">WJX84_010503</name>
</gene>
<feature type="region of interest" description="Disordered" evidence="2">
    <location>
        <begin position="1"/>
        <end position="29"/>
    </location>
</feature>
<dbReference type="InterPro" id="IPR004000">
    <property type="entry name" value="Actin"/>
</dbReference>
<comment type="similarity">
    <text evidence="1">Belongs to the actin family.</text>
</comment>
<proteinExistence type="inferred from homology"/>
<evidence type="ECO:0008006" key="5">
    <source>
        <dbReference type="Google" id="ProtNLM"/>
    </source>
</evidence>
<evidence type="ECO:0000256" key="1">
    <source>
        <dbReference type="RuleBase" id="RU000487"/>
    </source>
</evidence>
<dbReference type="SMART" id="SM00268">
    <property type="entry name" value="ACTIN"/>
    <property type="match status" value="1"/>
</dbReference>
<keyword evidence="4" id="KW-1185">Reference proteome</keyword>
<sequence length="439" mass="47809">MYGGDETNGIVLDCGSSTTRAGYAGEDTPEALFPSVTGFSTVGSDQIQRQDSSNKRQKTSSAVEPSRKLKTGSAVLDFRHENFEVEPVFKHGNYTSIEAVEALWEHAWRDRLRVNIEEHPVMMAEPNFHPKVAREQLLEVLFETHKAPAAFMAKNAVLASYAMGRQTSLMVDAGHDGTVVAAVHDGYVLKHSITQSCIGGAALSQCMLKSLEAKGISVKPRFAFRREDSKTSPGQFEVQDIGLKGLTDSFCNFHVEQVAADIKESIGRVSDLAFNASENANIPTVSYELPDGNEIQVGPERFNVPEVLFQPALLQSTFAGVLDSAAANGAPAASILDVIQDSISRSDVDVRRELYNSILLTGGCSLFATLRDRLERELGDVAPQTAKVKVTSPANGTERRFAVWIGGSILASLGSFQQMWMSKKEYEEHGAALMHRKAP</sequence>
<dbReference type="Gene3D" id="3.30.420.40">
    <property type="match status" value="2"/>
</dbReference>
<organism evidence="3 4">
    <name type="scientific">Apatococcus fuscideae</name>
    <dbReference type="NCBI Taxonomy" id="2026836"/>
    <lineage>
        <taxon>Eukaryota</taxon>
        <taxon>Viridiplantae</taxon>
        <taxon>Chlorophyta</taxon>
        <taxon>core chlorophytes</taxon>
        <taxon>Trebouxiophyceae</taxon>
        <taxon>Chlorellales</taxon>
        <taxon>Chlorellaceae</taxon>
        <taxon>Apatococcus</taxon>
    </lineage>
</organism>
<protein>
    <recommendedName>
        <fullName evidence="5">Actin-related protein 4</fullName>
    </recommendedName>
</protein>
<accession>A0AAW1TIJ2</accession>
<dbReference type="EMBL" id="JALJOV010000001">
    <property type="protein sequence ID" value="KAK9869093.1"/>
    <property type="molecule type" value="Genomic_DNA"/>
</dbReference>
<reference evidence="3 4" key="1">
    <citation type="journal article" date="2024" name="Nat. Commun.">
        <title>Phylogenomics reveals the evolutionary origins of lichenization in chlorophyte algae.</title>
        <authorList>
            <person name="Puginier C."/>
            <person name="Libourel C."/>
            <person name="Otte J."/>
            <person name="Skaloud P."/>
            <person name="Haon M."/>
            <person name="Grisel S."/>
            <person name="Petersen M."/>
            <person name="Berrin J.G."/>
            <person name="Delaux P.M."/>
            <person name="Dal Grande F."/>
            <person name="Keller J."/>
        </authorList>
    </citation>
    <scope>NUCLEOTIDE SEQUENCE [LARGE SCALE GENOMIC DNA]</scope>
    <source>
        <strain evidence="3 4">SAG 2523</strain>
    </source>
</reference>
<dbReference type="PRINTS" id="PR00190">
    <property type="entry name" value="ACTIN"/>
</dbReference>
<dbReference type="AlphaFoldDB" id="A0AAW1TIJ2"/>
<name>A0AAW1TIJ2_9CHLO</name>
<dbReference type="CDD" id="cd13395">
    <property type="entry name" value="ASKHA_NBD_Arp4_ACTL6-like"/>
    <property type="match status" value="1"/>
</dbReference>
<dbReference type="Proteomes" id="UP001485043">
    <property type="component" value="Unassembled WGS sequence"/>
</dbReference>
<evidence type="ECO:0000313" key="3">
    <source>
        <dbReference type="EMBL" id="KAK9869093.1"/>
    </source>
</evidence>
<feature type="region of interest" description="Disordered" evidence="2">
    <location>
        <begin position="43"/>
        <end position="68"/>
    </location>
</feature>
<evidence type="ECO:0000313" key="4">
    <source>
        <dbReference type="Proteomes" id="UP001485043"/>
    </source>
</evidence>
<dbReference type="FunFam" id="3.30.420.40:FF:000058">
    <property type="entry name" value="Putative actin-related protein 5"/>
    <property type="match status" value="1"/>
</dbReference>
<dbReference type="InterPro" id="IPR043129">
    <property type="entry name" value="ATPase_NBD"/>
</dbReference>
<dbReference type="SUPFAM" id="SSF53067">
    <property type="entry name" value="Actin-like ATPase domain"/>
    <property type="match status" value="2"/>
</dbReference>